<sequence>MTDPVPTVVFDFDLTLTRWDTADRFFRWLLKRQAWRLALVLLPLPALAPLLLIRGTRKWPVRYAVWVATLGRSHDDLRALAREHTDALFAIGPPVFLADGLAQLQHHLDQSDRVVIATGCLEVLARELLERAGYGHVPLVGSSLKPWLGGMVRHEHCFGANKPPMLSRLGFAPPWAIAYTDHQCDLPVLELSTQRFLVNPKPDAIRTVERALVQQPTVLQWR</sequence>
<proteinExistence type="predicted"/>
<dbReference type="SUPFAM" id="SSF56784">
    <property type="entry name" value="HAD-like"/>
    <property type="match status" value="1"/>
</dbReference>
<keyword evidence="1" id="KW-1133">Transmembrane helix</keyword>
<dbReference type="Proteomes" id="UP000663400">
    <property type="component" value="Chromosome"/>
</dbReference>
<protein>
    <submittedName>
        <fullName evidence="2">Haloacid dehalogenase-like hydrolase</fullName>
    </submittedName>
</protein>
<reference evidence="2 3" key="1">
    <citation type="submission" date="2021-02" db="EMBL/GenBank/DDBJ databases">
        <title>Lysobacter arenosi sp. nov., isolated from soil of gangwondo yeongwol, south Korea.</title>
        <authorList>
            <person name="Kim K.R."/>
            <person name="Kim K.H."/>
            <person name="Jeon C.O."/>
        </authorList>
    </citation>
    <scope>NUCLEOTIDE SEQUENCE [LARGE SCALE GENOMIC DNA]</scope>
    <source>
        <strain evidence="2 3">R7</strain>
    </source>
</reference>
<accession>A0ABX7RAK7</accession>
<keyword evidence="1" id="KW-0812">Transmembrane</keyword>
<dbReference type="RefSeq" id="WP_200604422.1">
    <property type="nucleotide sequence ID" value="NZ_CP071517.1"/>
</dbReference>
<feature type="transmembrane region" description="Helical" evidence="1">
    <location>
        <begin position="34"/>
        <end position="53"/>
    </location>
</feature>
<dbReference type="Gene3D" id="1.20.1440.100">
    <property type="entry name" value="SG protein - dephosphorylation function"/>
    <property type="match status" value="1"/>
</dbReference>
<organism evidence="2 3">
    <name type="scientific">Lysobacter arenosi</name>
    <dbReference type="NCBI Taxonomy" id="2795387"/>
    <lineage>
        <taxon>Bacteria</taxon>
        <taxon>Pseudomonadati</taxon>
        <taxon>Pseudomonadota</taxon>
        <taxon>Gammaproteobacteria</taxon>
        <taxon>Lysobacterales</taxon>
        <taxon>Lysobacteraceae</taxon>
        <taxon>Lysobacter</taxon>
    </lineage>
</organism>
<keyword evidence="3" id="KW-1185">Reference proteome</keyword>
<evidence type="ECO:0000256" key="1">
    <source>
        <dbReference type="SAM" id="Phobius"/>
    </source>
</evidence>
<keyword evidence="1" id="KW-0472">Membrane</keyword>
<dbReference type="Gene3D" id="3.40.50.1000">
    <property type="entry name" value="HAD superfamily/HAD-like"/>
    <property type="match status" value="1"/>
</dbReference>
<dbReference type="Pfam" id="PF12710">
    <property type="entry name" value="HAD"/>
    <property type="match status" value="1"/>
</dbReference>
<dbReference type="InterPro" id="IPR036412">
    <property type="entry name" value="HAD-like_sf"/>
</dbReference>
<evidence type="ECO:0000313" key="2">
    <source>
        <dbReference type="EMBL" id="QSX75173.1"/>
    </source>
</evidence>
<dbReference type="EMBL" id="CP071517">
    <property type="protein sequence ID" value="QSX75173.1"/>
    <property type="molecule type" value="Genomic_DNA"/>
</dbReference>
<name>A0ABX7RAK7_9GAMM</name>
<gene>
    <name evidence="2" type="ORF">HIV01_000955</name>
</gene>
<dbReference type="InterPro" id="IPR023214">
    <property type="entry name" value="HAD_sf"/>
</dbReference>
<evidence type="ECO:0000313" key="3">
    <source>
        <dbReference type="Proteomes" id="UP000663400"/>
    </source>
</evidence>